<sequence length="51" mass="5633">MHLGKVPSSMWVLQAAEVSKCLYVSKRDESKDANVDDDAILVVPFEDVALL</sequence>
<dbReference type="AlphaFoldDB" id="A0A6G1PM99"/>
<reference evidence="2" key="2">
    <citation type="submission" date="2019-02" db="EMBL/GenBank/DDBJ databases">
        <title>Opniocepnalus argus Var Kimnra genome.</title>
        <authorList>
            <person name="Zhou C."/>
            <person name="Xiao S."/>
        </authorList>
    </citation>
    <scope>NUCLEOTIDE SEQUENCE [LARGE SCALE GENOMIC DNA]</scope>
</reference>
<reference evidence="1 2" key="1">
    <citation type="submission" date="2019-02" db="EMBL/GenBank/DDBJ databases">
        <title>Opniocepnalus argus genome.</title>
        <authorList>
            <person name="Zhou C."/>
            <person name="Xiao S."/>
        </authorList>
    </citation>
    <scope>NUCLEOTIDE SEQUENCE [LARGE SCALE GENOMIC DNA]</scope>
    <source>
        <strain evidence="1">OARG1902GOOAL</strain>
        <tissue evidence="1">Muscle</tissue>
    </source>
</reference>
<keyword evidence="2" id="KW-1185">Reference proteome</keyword>
<proteinExistence type="predicted"/>
<organism evidence="1 2">
    <name type="scientific">Channa argus</name>
    <name type="common">Northern snakehead</name>
    <name type="synonym">Ophicephalus argus</name>
    <dbReference type="NCBI Taxonomy" id="215402"/>
    <lineage>
        <taxon>Eukaryota</taxon>
        <taxon>Metazoa</taxon>
        <taxon>Chordata</taxon>
        <taxon>Craniata</taxon>
        <taxon>Vertebrata</taxon>
        <taxon>Euteleostomi</taxon>
        <taxon>Actinopterygii</taxon>
        <taxon>Neopterygii</taxon>
        <taxon>Teleostei</taxon>
        <taxon>Neoteleostei</taxon>
        <taxon>Acanthomorphata</taxon>
        <taxon>Anabantaria</taxon>
        <taxon>Anabantiformes</taxon>
        <taxon>Channoidei</taxon>
        <taxon>Channidae</taxon>
        <taxon>Channa</taxon>
    </lineage>
</organism>
<evidence type="ECO:0000313" key="2">
    <source>
        <dbReference type="Proteomes" id="UP000503349"/>
    </source>
</evidence>
<dbReference type="EMBL" id="CM015717">
    <property type="protein sequence ID" value="KAF3691349.1"/>
    <property type="molecule type" value="Genomic_DNA"/>
</dbReference>
<evidence type="ECO:0000313" key="1">
    <source>
        <dbReference type="EMBL" id="KAF3691349.1"/>
    </source>
</evidence>
<accession>A0A6G1PM99</accession>
<gene>
    <name evidence="1" type="ORF">EXN66_Car007024</name>
</gene>
<dbReference type="Proteomes" id="UP000503349">
    <property type="component" value="Chromosome 6"/>
</dbReference>
<protein>
    <submittedName>
        <fullName evidence="1">Uncharacterized protein</fullName>
    </submittedName>
</protein>
<name>A0A6G1PM99_CHAAH</name>